<name>A0A1E3GQX1_9HYPH</name>
<keyword evidence="1" id="KW-0812">Transmembrane</keyword>
<comment type="caution">
    <text evidence="3">The sequence shown here is derived from an EMBL/GenBank/DDBJ whole genome shotgun (WGS) entry which is preliminary data.</text>
</comment>
<evidence type="ECO:0000313" key="4">
    <source>
        <dbReference type="Proteomes" id="UP000094622"/>
    </source>
</evidence>
<dbReference type="AlphaFoldDB" id="A0A1E3GQX1"/>
<evidence type="ECO:0000313" key="3">
    <source>
        <dbReference type="EMBL" id="ODN65976.1"/>
    </source>
</evidence>
<dbReference type="Proteomes" id="UP000094622">
    <property type="component" value="Unassembled WGS sequence"/>
</dbReference>
<dbReference type="InterPro" id="IPR012495">
    <property type="entry name" value="TadE-like_dom"/>
</dbReference>
<feature type="transmembrane region" description="Helical" evidence="1">
    <location>
        <begin position="30"/>
        <end position="52"/>
    </location>
</feature>
<keyword evidence="1" id="KW-0472">Membrane</keyword>
<evidence type="ECO:0000256" key="1">
    <source>
        <dbReference type="SAM" id="Phobius"/>
    </source>
</evidence>
<protein>
    <submittedName>
        <fullName evidence="3">TadE-like protein</fullName>
    </submittedName>
</protein>
<reference evidence="3 4" key="1">
    <citation type="submission" date="2016-07" db="EMBL/GenBank/DDBJ databases">
        <title>Draft Genome Sequence of Methylobrevis pamukkalensis PK2.</title>
        <authorList>
            <person name="Vasilenko O.V."/>
            <person name="Doronina N.V."/>
            <person name="Shmareva M.N."/>
            <person name="Tarlachkov S.V."/>
            <person name="Mustakhimov I."/>
            <person name="Trotsenko Y.A."/>
        </authorList>
    </citation>
    <scope>NUCLEOTIDE SEQUENCE [LARGE SCALE GENOMIC DNA]</scope>
    <source>
        <strain evidence="3 4">PK2</strain>
    </source>
</reference>
<keyword evidence="1" id="KW-1133">Transmembrane helix</keyword>
<dbReference type="Pfam" id="PF07811">
    <property type="entry name" value="TadE"/>
    <property type="match status" value="1"/>
</dbReference>
<organism evidence="3 4">
    <name type="scientific">Methylobrevis pamukkalensis</name>
    <dbReference type="NCBI Taxonomy" id="1439726"/>
    <lineage>
        <taxon>Bacteria</taxon>
        <taxon>Pseudomonadati</taxon>
        <taxon>Pseudomonadota</taxon>
        <taxon>Alphaproteobacteria</taxon>
        <taxon>Hyphomicrobiales</taxon>
        <taxon>Pleomorphomonadaceae</taxon>
        <taxon>Methylobrevis</taxon>
    </lineage>
</organism>
<sequence>MFMRSRPSASQTLARRIAGGVMRTLGRFRVATCGVAAVEFALILPFIMMMFLGTSEIGEALRVARRIERISFTVAT</sequence>
<dbReference type="OrthoDB" id="7189296at2"/>
<gene>
    <name evidence="3" type="ORF">A6302_04475</name>
</gene>
<proteinExistence type="predicted"/>
<keyword evidence="4" id="KW-1185">Reference proteome</keyword>
<dbReference type="EMBL" id="MCRJ01000243">
    <property type="protein sequence ID" value="ODN65976.1"/>
    <property type="molecule type" value="Genomic_DNA"/>
</dbReference>
<evidence type="ECO:0000259" key="2">
    <source>
        <dbReference type="Pfam" id="PF07811"/>
    </source>
</evidence>
<feature type="domain" description="TadE-like" evidence="2">
    <location>
        <begin position="34"/>
        <end position="61"/>
    </location>
</feature>
<accession>A0A1E3GQX1</accession>